<reference evidence="3" key="1">
    <citation type="submission" date="2016-03" db="EMBL/GenBank/DDBJ databases">
        <authorList>
            <person name="Guldener U."/>
        </authorList>
    </citation>
    <scope>NUCLEOTIDE SEQUENCE [LARGE SCALE GENOMIC DNA]</scope>
    <source>
        <strain evidence="3">04CH-RAC-A.6.1</strain>
    </source>
</reference>
<feature type="compositionally biased region" description="Acidic residues" evidence="1">
    <location>
        <begin position="558"/>
        <end position="578"/>
    </location>
</feature>
<feature type="compositionally biased region" description="Acidic residues" evidence="1">
    <location>
        <begin position="727"/>
        <end position="737"/>
    </location>
</feature>
<dbReference type="AlphaFoldDB" id="A0A1E1K1Q6"/>
<accession>A0A1E1K1Q6</accession>
<gene>
    <name evidence="2" type="ORF">RAG0_02490</name>
</gene>
<keyword evidence="3" id="KW-1185">Reference proteome</keyword>
<protein>
    <recommendedName>
        <fullName evidence="4">Myb-like domain-containing protein</fullName>
    </recommendedName>
</protein>
<organism evidence="2 3">
    <name type="scientific">Rhynchosporium agropyri</name>
    <dbReference type="NCBI Taxonomy" id="914238"/>
    <lineage>
        <taxon>Eukaryota</taxon>
        <taxon>Fungi</taxon>
        <taxon>Dikarya</taxon>
        <taxon>Ascomycota</taxon>
        <taxon>Pezizomycotina</taxon>
        <taxon>Leotiomycetes</taxon>
        <taxon>Helotiales</taxon>
        <taxon>Ploettnerulaceae</taxon>
        <taxon>Rhynchosporium</taxon>
    </lineage>
</organism>
<feature type="compositionally biased region" description="Basic and acidic residues" evidence="1">
    <location>
        <begin position="717"/>
        <end position="726"/>
    </location>
</feature>
<feature type="compositionally biased region" description="Polar residues" evidence="1">
    <location>
        <begin position="528"/>
        <end position="545"/>
    </location>
</feature>
<feature type="compositionally biased region" description="Basic and acidic residues" evidence="1">
    <location>
        <begin position="594"/>
        <end position="604"/>
    </location>
</feature>
<evidence type="ECO:0000313" key="2">
    <source>
        <dbReference type="EMBL" id="CZS91931.1"/>
    </source>
</evidence>
<evidence type="ECO:0000256" key="1">
    <source>
        <dbReference type="SAM" id="MobiDB-lite"/>
    </source>
</evidence>
<feature type="compositionally biased region" description="Basic and acidic residues" evidence="1">
    <location>
        <begin position="653"/>
        <end position="667"/>
    </location>
</feature>
<feature type="compositionally biased region" description="Low complexity" evidence="1">
    <location>
        <begin position="1"/>
        <end position="23"/>
    </location>
</feature>
<dbReference type="Proteomes" id="UP000178912">
    <property type="component" value="Unassembled WGS sequence"/>
</dbReference>
<evidence type="ECO:0008006" key="4">
    <source>
        <dbReference type="Google" id="ProtNLM"/>
    </source>
</evidence>
<proteinExistence type="predicted"/>
<sequence length="853" mass="94972">MPPRNSARSSAARSQASSPPKASRLSESPVGPRTRSSRSRSLDPDVIAAAMRKQRGSKRAQRETSVSSAGSATSASSRVSRARKNIRKPAENRDLSMVAEDIEDNEEARGLAPSDEDVEDEDHDVIGNIATENPGSRSPALSQYSGTTAISTYSAQEIAKLDPIMAEFLPDLLVGAFKILDHLAPKDAIETEDQVALIVNDLKIPGSQFGKRLRRHEEIFTPAKHWYGSDIYIQLPFVLRKLLGTKNPEEGIFRPDPIIHAANLATLVTEFLVLQRGEAKTQTTLQAICLKEFPHSFIGKADVARLGQQSEDEIFELSLDFHTQTAMVCLTFLEEEGNQFTPSQVLASIFFDQYNDENPEASFTEMTEEGVMKDILRLGQPYRKAQVEMINERLALIDGTFRYSEEAREAGDLVDFDQLEELFPWMKFITHLVQWSRSRFDDIIETIRKRGGIDEITKSLIVLVKAADSQVDLRYDPPPAAFERPELLPTPQIGNKNKSFDSAADIQTLLRMKGKTGKSPASHFPANSLASSSKPPQARSKQASSAPMPVSAQIDPEPTQEAEDEDQPMTEDRNDDTEERQRPISEYTAAWNENSKEKNKENHKPTAKVAKSRLIDRQANAQKIAWNESQDGIAAPSPKKRPLVEEESEESDDHGFQEDQRAVDTSRRVIAPPGPSHARNRSGTLPPSKKQRREQVEASPRVESSGAAAQRGLEQSQLERARREPVDESDSDSDSDMAEGHPPPTATQVSVASRIATARSRGVQAPRGRIPWSDRDSRILTRRIEKHGCAWATIFNLGKWDVTRDQVAIKDRARNMKVNHLKSGIPLPLNFDLVPLGKKEIAAVRTRIPDYEE</sequence>
<evidence type="ECO:0000313" key="3">
    <source>
        <dbReference type="Proteomes" id="UP000178912"/>
    </source>
</evidence>
<dbReference type="EMBL" id="FJUX01000010">
    <property type="protein sequence ID" value="CZS91931.1"/>
    <property type="molecule type" value="Genomic_DNA"/>
</dbReference>
<feature type="region of interest" description="Disordered" evidence="1">
    <location>
        <begin position="514"/>
        <end position="770"/>
    </location>
</feature>
<feature type="region of interest" description="Disordered" evidence="1">
    <location>
        <begin position="1"/>
        <end position="120"/>
    </location>
</feature>
<feature type="compositionally biased region" description="Low complexity" evidence="1">
    <location>
        <begin position="64"/>
        <end position="79"/>
    </location>
</feature>
<name>A0A1E1K1Q6_9HELO</name>
<dbReference type="OrthoDB" id="5398572at2759"/>